<dbReference type="PROSITE" id="PS50088">
    <property type="entry name" value="ANK_REPEAT"/>
    <property type="match status" value="5"/>
</dbReference>
<reference evidence="5 6" key="1">
    <citation type="submission" date="2019-06" db="EMBL/GenBank/DDBJ databases">
        <title>Draft genome sequence of the filamentous fungus Phialemoniopsis curvata isolated from diesel fuel.</title>
        <authorList>
            <person name="Varaljay V.A."/>
            <person name="Lyon W.J."/>
            <person name="Crouch A.L."/>
            <person name="Drake C.E."/>
            <person name="Hollomon J.M."/>
            <person name="Nadeau L.J."/>
            <person name="Nunn H.S."/>
            <person name="Stevenson B.S."/>
            <person name="Bojanowski C.L."/>
            <person name="Crookes-Goodson W.J."/>
        </authorList>
    </citation>
    <scope>NUCLEOTIDE SEQUENCE [LARGE SCALE GENOMIC DNA]</scope>
    <source>
        <strain evidence="5 6">D216</strain>
    </source>
</reference>
<evidence type="ECO:0000313" key="6">
    <source>
        <dbReference type="Proteomes" id="UP000319257"/>
    </source>
</evidence>
<dbReference type="InterPro" id="IPR002110">
    <property type="entry name" value="Ankyrin_rpt"/>
</dbReference>
<dbReference type="InParanoid" id="A0A507BFR4"/>
<keyword evidence="1" id="KW-0677">Repeat</keyword>
<keyword evidence="6" id="KW-1185">Reference proteome</keyword>
<dbReference type="InterPro" id="IPR036770">
    <property type="entry name" value="Ankyrin_rpt-contain_sf"/>
</dbReference>
<dbReference type="SMART" id="SM00248">
    <property type="entry name" value="ANK"/>
    <property type="match status" value="13"/>
</dbReference>
<dbReference type="Pfam" id="PF12796">
    <property type="entry name" value="Ank_2"/>
    <property type="match status" value="1"/>
</dbReference>
<evidence type="ECO:0000259" key="4">
    <source>
        <dbReference type="Pfam" id="PF14420"/>
    </source>
</evidence>
<feature type="repeat" description="ANK" evidence="3">
    <location>
        <begin position="981"/>
        <end position="1013"/>
    </location>
</feature>
<dbReference type="PANTHER" id="PTHR24198:SF165">
    <property type="entry name" value="ANKYRIN REPEAT-CONTAINING PROTEIN-RELATED"/>
    <property type="match status" value="1"/>
</dbReference>
<dbReference type="GeneID" id="41979229"/>
<feature type="domain" description="Clr5" evidence="4">
    <location>
        <begin position="12"/>
        <end position="67"/>
    </location>
</feature>
<dbReference type="Proteomes" id="UP000319257">
    <property type="component" value="Unassembled WGS sequence"/>
</dbReference>
<proteinExistence type="predicted"/>
<dbReference type="Pfam" id="PF14420">
    <property type="entry name" value="Clr5"/>
    <property type="match status" value="1"/>
</dbReference>
<sequence length="1127" mass="125303">MSHHLANVGRASEEWERVKDVIHDLYLRDNCLLEGPDGLIERMEKEHGFVKSKAQYAKQLSKWGFTKRTYHKGISKRNWQDINLKVEQTRKRHRSLAKNERKEVTAYLLDEPITDKVLRTQGYLPSSEAASRGAASPQTPLGFDLVVRTPSPSEGYNLPFIDLWKVLRIHAAQHSLFPETTKHLTIGAKYAPQEVDLEDGMKRLIYVLSNHHLQDHMREVDKQFFLDVLTDIDLTRFFTFPSVASHPSFKALLESIFQLAMEVEDVEIVKWLLENGIDPNIKRLWDSEKPVTPMEYALDHGMFDMARLLIRKRARINVDRGSYMYGNCTGAIALAISGWSRKCSWGDRWFRIGFLGVGWPQELSGDIESLCQFFKELVAAGAKVSMQELDITPPDDIIHLGPEDSHSPLTIASKKGFFRTDTATSHMAVTGAIHKAIVMKDHPRARDLIRKGYGVNDIVDDIVPETALSAAIRSGDRDLVDELVDNGAKFEIEAGQCCCGHSSQINVLNVAVKYGDEELIRDLVSKGAKLTCYGLSYSAFSNESLKRLTITAPASLQDHYQHICDCGCVSPLTEYLYYGDDIQRVQMLLRLGATPDHPSPQAPQGPCHVSPLVALLMSNQCDKRFRPLATELLLSAGANPFDAHALMTMGSDGLLPNEREAAEILLRRILSLPAPSTLTPEVTLAETAALIGAVQIMNIDFVKAILERRAASKEVCPSPITVALETGESACVEIVSTLIQAGYIPHFRGGRQGTIFETLEHRKDKDEVLRILIDGGLQIRPQDCEGLDDPPFMVAAREPSSRLLRCLFDFKLQPTDDQMRMYYRAEKKALGQRMPEVIFTNTVLQVAAFRGHVKVVHLLLEHGVDVNAAGSPDNGATALQFALIDEHFDVAELLIKHGADVNAPPASVNGSTCLQIVAQQGNLGWVKKLVRQGAAVNAMPLRGYKFIGTALQYAAQNGCLKMVRYLVEHDADVNQEPASRAGATALQYAAMHGFIAIAQYLLRHGANILASPAKTEGRTALEGASEHGRVDMVSLLLHHIHELPHGIEPRQVIGKARDLAENNGHYAIRDMLVEHFDNPEPAEERSHFEDVDMTEGIDYDFGGLRDIVEVPDGFFDLDDYFASLHVG</sequence>
<dbReference type="Pfam" id="PF13637">
    <property type="entry name" value="Ank_4"/>
    <property type="match status" value="1"/>
</dbReference>
<accession>A0A507BFR4</accession>
<evidence type="ECO:0000313" key="5">
    <source>
        <dbReference type="EMBL" id="TPX18333.1"/>
    </source>
</evidence>
<keyword evidence="2 3" id="KW-0040">ANK repeat</keyword>
<dbReference type="Gene3D" id="1.25.40.20">
    <property type="entry name" value="Ankyrin repeat-containing domain"/>
    <property type="match status" value="3"/>
</dbReference>
<dbReference type="OrthoDB" id="539213at2759"/>
<evidence type="ECO:0000256" key="3">
    <source>
        <dbReference type="PROSITE-ProRule" id="PRU00023"/>
    </source>
</evidence>
<evidence type="ECO:0000256" key="2">
    <source>
        <dbReference type="ARBA" id="ARBA00023043"/>
    </source>
</evidence>
<feature type="repeat" description="ANK" evidence="3">
    <location>
        <begin position="949"/>
        <end position="978"/>
    </location>
</feature>
<dbReference type="EMBL" id="SKBQ01000118">
    <property type="protein sequence ID" value="TPX18333.1"/>
    <property type="molecule type" value="Genomic_DNA"/>
</dbReference>
<gene>
    <name evidence="5" type="ORF">E0L32_011782</name>
</gene>
<dbReference type="InterPro" id="IPR025676">
    <property type="entry name" value="Clr5_dom"/>
</dbReference>
<dbReference type="RefSeq" id="XP_031000044.1">
    <property type="nucleotide sequence ID" value="XM_031134550.1"/>
</dbReference>
<evidence type="ECO:0000256" key="1">
    <source>
        <dbReference type="ARBA" id="ARBA00022737"/>
    </source>
</evidence>
<dbReference type="STRING" id="1093900.A0A507BFR4"/>
<name>A0A507BFR4_9PEZI</name>
<protein>
    <recommendedName>
        <fullName evidence="4">Clr5 domain-containing protein</fullName>
    </recommendedName>
</protein>
<feature type="repeat" description="ANK" evidence="3">
    <location>
        <begin position="909"/>
        <end position="941"/>
    </location>
</feature>
<dbReference type="PANTHER" id="PTHR24198">
    <property type="entry name" value="ANKYRIN REPEAT AND PROTEIN KINASE DOMAIN-CONTAINING PROTEIN"/>
    <property type="match status" value="1"/>
</dbReference>
<comment type="caution">
    <text evidence="5">The sequence shown here is derived from an EMBL/GenBank/DDBJ whole genome shotgun (WGS) entry which is preliminary data.</text>
</comment>
<organism evidence="5 6">
    <name type="scientific">Thyridium curvatum</name>
    <dbReference type="NCBI Taxonomy" id="1093900"/>
    <lineage>
        <taxon>Eukaryota</taxon>
        <taxon>Fungi</taxon>
        <taxon>Dikarya</taxon>
        <taxon>Ascomycota</taxon>
        <taxon>Pezizomycotina</taxon>
        <taxon>Sordariomycetes</taxon>
        <taxon>Sordariomycetidae</taxon>
        <taxon>Thyridiales</taxon>
        <taxon>Thyridiaceae</taxon>
        <taxon>Thyridium</taxon>
    </lineage>
</organism>
<dbReference type="PROSITE" id="PS50297">
    <property type="entry name" value="ANK_REP_REGION"/>
    <property type="match status" value="4"/>
</dbReference>
<dbReference type="SUPFAM" id="SSF48403">
    <property type="entry name" value="Ankyrin repeat"/>
    <property type="match status" value="2"/>
</dbReference>
<feature type="repeat" description="ANK" evidence="3">
    <location>
        <begin position="839"/>
        <end position="871"/>
    </location>
</feature>
<feature type="repeat" description="ANK" evidence="3">
    <location>
        <begin position="874"/>
        <end position="906"/>
    </location>
</feature>
<dbReference type="AlphaFoldDB" id="A0A507BFR4"/>